<sequence length="87" mass="9556">MGRCARVAALPSAPPHTPAPPCPAPHLSRPAYRLARDGGLRPASWAPSEMEVTTITTIITITTTLEQQRKIHRSIRRRAFPGTHKLL</sequence>
<dbReference type="AlphaFoldDB" id="A0A5B7IUW7"/>
<organism evidence="2 3">
    <name type="scientific">Portunus trituberculatus</name>
    <name type="common">Swimming crab</name>
    <name type="synonym">Neptunus trituberculatus</name>
    <dbReference type="NCBI Taxonomy" id="210409"/>
    <lineage>
        <taxon>Eukaryota</taxon>
        <taxon>Metazoa</taxon>
        <taxon>Ecdysozoa</taxon>
        <taxon>Arthropoda</taxon>
        <taxon>Crustacea</taxon>
        <taxon>Multicrustacea</taxon>
        <taxon>Malacostraca</taxon>
        <taxon>Eumalacostraca</taxon>
        <taxon>Eucarida</taxon>
        <taxon>Decapoda</taxon>
        <taxon>Pleocyemata</taxon>
        <taxon>Brachyura</taxon>
        <taxon>Eubrachyura</taxon>
        <taxon>Portunoidea</taxon>
        <taxon>Portunidae</taxon>
        <taxon>Portuninae</taxon>
        <taxon>Portunus</taxon>
    </lineage>
</organism>
<protein>
    <submittedName>
        <fullName evidence="2">Uncharacterized protein</fullName>
    </submittedName>
</protein>
<comment type="caution">
    <text evidence="2">The sequence shown here is derived from an EMBL/GenBank/DDBJ whole genome shotgun (WGS) entry which is preliminary data.</text>
</comment>
<evidence type="ECO:0000313" key="3">
    <source>
        <dbReference type="Proteomes" id="UP000324222"/>
    </source>
</evidence>
<dbReference type="Proteomes" id="UP000324222">
    <property type="component" value="Unassembled WGS sequence"/>
</dbReference>
<reference evidence="2 3" key="1">
    <citation type="submission" date="2019-05" db="EMBL/GenBank/DDBJ databases">
        <title>Another draft genome of Portunus trituberculatus and its Hox gene families provides insights of decapod evolution.</title>
        <authorList>
            <person name="Jeong J.-H."/>
            <person name="Song I."/>
            <person name="Kim S."/>
            <person name="Choi T."/>
            <person name="Kim D."/>
            <person name="Ryu S."/>
            <person name="Kim W."/>
        </authorList>
    </citation>
    <scope>NUCLEOTIDE SEQUENCE [LARGE SCALE GENOMIC DNA]</scope>
    <source>
        <tissue evidence="2">Muscle</tissue>
    </source>
</reference>
<gene>
    <name evidence="2" type="ORF">E2C01_080244</name>
</gene>
<dbReference type="EMBL" id="VSRR010068546">
    <property type="protein sequence ID" value="MPC85466.1"/>
    <property type="molecule type" value="Genomic_DNA"/>
</dbReference>
<keyword evidence="3" id="KW-1185">Reference proteome</keyword>
<proteinExistence type="predicted"/>
<name>A0A5B7IUW7_PORTR</name>
<feature type="region of interest" description="Disordered" evidence="1">
    <location>
        <begin position="1"/>
        <end position="24"/>
    </location>
</feature>
<accession>A0A5B7IUW7</accession>
<feature type="compositionally biased region" description="Pro residues" evidence="1">
    <location>
        <begin position="12"/>
        <end position="24"/>
    </location>
</feature>
<evidence type="ECO:0000313" key="2">
    <source>
        <dbReference type="EMBL" id="MPC85466.1"/>
    </source>
</evidence>
<evidence type="ECO:0000256" key="1">
    <source>
        <dbReference type="SAM" id="MobiDB-lite"/>
    </source>
</evidence>